<keyword evidence="1" id="KW-0472">Membrane</keyword>
<feature type="transmembrane region" description="Helical" evidence="1">
    <location>
        <begin position="269"/>
        <end position="290"/>
    </location>
</feature>
<feature type="transmembrane region" description="Helical" evidence="1">
    <location>
        <begin position="333"/>
        <end position="353"/>
    </location>
</feature>
<evidence type="ECO:0000313" key="2">
    <source>
        <dbReference type="EMBL" id="KZB68985.1"/>
    </source>
</evidence>
<evidence type="ECO:0000313" key="3">
    <source>
        <dbReference type="Proteomes" id="UP000076335"/>
    </source>
</evidence>
<evidence type="ECO:0000256" key="1">
    <source>
        <dbReference type="SAM" id="Phobius"/>
    </source>
</evidence>
<proteinExistence type="predicted"/>
<dbReference type="SUPFAM" id="SSF103501">
    <property type="entry name" value="Respiratory nitrate reductase 1 gamma chain"/>
    <property type="match status" value="1"/>
</dbReference>
<accession>A0A154LB17</accession>
<dbReference type="Gene3D" id="1.20.950.20">
    <property type="entry name" value="Transmembrane di-heme cytochromes, Chain C"/>
    <property type="match status" value="1"/>
</dbReference>
<dbReference type="SUPFAM" id="SSF54862">
    <property type="entry name" value="4Fe-4S ferredoxins"/>
    <property type="match status" value="1"/>
</dbReference>
<keyword evidence="1" id="KW-1133">Transmembrane helix</keyword>
<dbReference type="Proteomes" id="UP000076335">
    <property type="component" value="Unassembled WGS sequence"/>
</dbReference>
<feature type="transmembrane region" description="Helical" evidence="1">
    <location>
        <begin position="237"/>
        <end position="257"/>
    </location>
</feature>
<protein>
    <recommendedName>
        <fullName evidence="4">Tricarballylate utilization 4Fe-4S protein TcuB</fullName>
    </recommendedName>
</protein>
<dbReference type="InterPro" id="IPR012830">
    <property type="entry name" value="Citrate_utilization_prot_B"/>
</dbReference>
<reference evidence="2 3" key="1">
    <citation type="submission" date="2015-12" db="EMBL/GenBank/DDBJ databases">
        <title>Genome sequence of Thalassospira lucentensis MCCC 1A02072.</title>
        <authorList>
            <person name="Lu L."/>
            <person name="Lai Q."/>
            <person name="Shao Z."/>
            <person name="Qian P."/>
        </authorList>
    </citation>
    <scope>NUCLEOTIDE SEQUENCE [LARGE SCALE GENOMIC DNA]</scope>
    <source>
        <strain evidence="2 3">MCCC 1A02072</strain>
    </source>
</reference>
<dbReference type="InterPro" id="IPR036197">
    <property type="entry name" value="NarG-like_sf"/>
</dbReference>
<dbReference type="OrthoDB" id="9765258at2"/>
<gene>
    <name evidence="2" type="ORF">AUP42_08755</name>
</gene>
<feature type="transmembrane region" description="Helical" evidence="1">
    <location>
        <begin position="310"/>
        <end position="327"/>
    </location>
</feature>
<feature type="transmembrane region" description="Helical" evidence="1">
    <location>
        <begin position="157"/>
        <end position="181"/>
    </location>
</feature>
<keyword evidence="1" id="KW-0812">Transmembrane</keyword>
<dbReference type="EMBL" id="LPVY01000002">
    <property type="protein sequence ID" value="KZB68985.1"/>
    <property type="molecule type" value="Genomic_DNA"/>
</dbReference>
<name>A0A154LB17_9PROT</name>
<feature type="transmembrane region" description="Helical" evidence="1">
    <location>
        <begin position="116"/>
        <end position="137"/>
    </location>
</feature>
<comment type="caution">
    <text evidence="2">The sequence shown here is derived from an EMBL/GenBank/DDBJ whole genome shotgun (WGS) entry which is preliminary data.</text>
</comment>
<organism evidence="2 3">
    <name type="scientific">Thalassospira lucentensis</name>
    <dbReference type="NCBI Taxonomy" id="168935"/>
    <lineage>
        <taxon>Bacteria</taxon>
        <taxon>Pseudomonadati</taxon>
        <taxon>Pseudomonadota</taxon>
        <taxon>Alphaproteobacteria</taxon>
        <taxon>Rhodospirillales</taxon>
        <taxon>Thalassospiraceae</taxon>
        <taxon>Thalassospira</taxon>
    </lineage>
</organism>
<dbReference type="NCBIfam" id="TIGR02484">
    <property type="entry name" value="CitB"/>
    <property type="match status" value="1"/>
</dbReference>
<dbReference type="AlphaFoldDB" id="A0A154LB17"/>
<sequence length="389" mass="42821">MCLDELQEGRLPIMRSTDKTTEAARVMSICNACRYCEGHCAVFQAMELRLEFNSDTLDYLANLCHNCGACYHNCQYAPPHEFQLNVPAAMAELRQENYGVYAWPGFMGKLFTNNGLWVSFLSIVVITLFLGGTAILTGDDFFSAHENAFYGVISHDVLAAMFGAVGGFVLLALAVSIGKFWRTMNLPSPFRLDYPRVMQGIKDALSLKYLDGGNGQGCSYPSETPSMARRWFHQMTFWGFMLCFAATSSATVLHYGFDLPAPYGYLSLPKLFGILGGLGLIVGPAGLLILKARADAAPKGKTNKGMDVSFLVLLFLTSLTGLCLMFVRDTQYVGVMLSIHLGVVMTLFLSMPYGKFVHGFYRLIALIVFAVEKNDHKQVVGVCPDKKAA</sequence>
<evidence type="ECO:0008006" key="4">
    <source>
        <dbReference type="Google" id="ProtNLM"/>
    </source>
</evidence>